<keyword evidence="1" id="KW-0812">Transmembrane</keyword>
<sequence>MKNSEKVKRMIGLATLSAIVAVLQLIANYIPSIGGVSITLALVPLIIGAVLYGPLGGCLLGIIMGIIVLTAPSTGSFLAVNPFATVFLCLFKTAVAGLICGWIFKALRKKSFSAAIIVASLACPMINTGIFAGGCMLFFLDTLKEWAGGSNVFSYLFLTMIGVNFLVEFAINSFLSPTIIYIVRILSQHFQIGSTVKE</sequence>
<comment type="caution">
    <text evidence="2">The sequence shown here is derived from an EMBL/GenBank/DDBJ whole genome shotgun (WGS) entry which is preliminary data.</text>
</comment>
<organism evidence="2 3">
    <name type="scientific">Candidatus Pelethenecus faecipullorum</name>
    <dbReference type="NCBI Taxonomy" id="2840900"/>
    <lineage>
        <taxon>Bacteria</taxon>
        <taxon>Bacillati</taxon>
        <taxon>Mycoplasmatota</taxon>
        <taxon>Mollicutes</taxon>
        <taxon>Candidatus Pelethenecus</taxon>
    </lineage>
</organism>
<gene>
    <name evidence="2" type="ORF">IAD46_03785</name>
</gene>
<feature type="transmembrane region" description="Helical" evidence="1">
    <location>
        <begin position="116"/>
        <end position="140"/>
    </location>
</feature>
<accession>A0A9D1GRY9</accession>
<reference evidence="2" key="1">
    <citation type="submission" date="2020-10" db="EMBL/GenBank/DDBJ databases">
        <authorList>
            <person name="Gilroy R."/>
        </authorList>
    </citation>
    <scope>NUCLEOTIDE SEQUENCE</scope>
    <source>
        <strain evidence="2">ChiW17-6978</strain>
    </source>
</reference>
<dbReference type="Gene3D" id="1.10.1760.20">
    <property type="match status" value="1"/>
</dbReference>
<dbReference type="InterPro" id="IPR024529">
    <property type="entry name" value="ECF_trnsprt_substrate-spec"/>
</dbReference>
<feature type="transmembrane region" description="Helical" evidence="1">
    <location>
        <begin position="152"/>
        <end position="175"/>
    </location>
</feature>
<evidence type="ECO:0000313" key="2">
    <source>
        <dbReference type="EMBL" id="HIT50129.1"/>
    </source>
</evidence>
<feature type="transmembrane region" description="Helical" evidence="1">
    <location>
        <begin position="84"/>
        <end position="104"/>
    </location>
</feature>
<dbReference type="EMBL" id="DVLF01000114">
    <property type="protein sequence ID" value="HIT50129.1"/>
    <property type="molecule type" value="Genomic_DNA"/>
</dbReference>
<proteinExistence type="predicted"/>
<dbReference type="GO" id="GO:0022857">
    <property type="term" value="F:transmembrane transporter activity"/>
    <property type="evidence" value="ECO:0007669"/>
    <property type="project" value="InterPro"/>
</dbReference>
<reference evidence="2" key="2">
    <citation type="journal article" date="2021" name="PeerJ">
        <title>Extensive microbial diversity within the chicken gut microbiome revealed by metagenomics and culture.</title>
        <authorList>
            <person name="Gilroy R."/>
            <person name="Ravi A."/>
            <person name="Getino M."/>
            <person name="Pursley I."/>
            <person name="Horton D.L."/>
            <person name="Alikhan N.F."/>
            <person name="Baker D."/>
            <person name="Gharbi K."/>
            <person name="Hall N."/>
            <person name="Watson M."/>
            <person name="Adriaenssens E.M."/>
            <person name="Foster-Nyarko E."/>
            <person name="Jarju S."/>
            <person name="Secka A."/>
            <person name="Antonio M."/>
            <person name="Oren A."/>
            <person name="Chaudhuri R.R."/>
            <person name="La Ragione R."/>
            <person name="Hildebrand F."/>
            <person name="Pallen M.J."/>
        </authorList>
    </citation>
    <scope>NUCLEOTIDE SEQUENCE</scope>
    <source>
        <strain evidence="2">ChiW17-6978</strain>
    </source>
</reference>
<dbReference type="Pfam" id="PF12822">
    <property type="entry name" value="ECF_trnsprt"/>
    <property type="match status" value="1"/>
</dbReference>
<name>A0A9D1GRY9_9MOLU</name>
<keyword evidence="1" id="KW-1133">Transmembrane helix</keyword>
<keyword evidence="1" id="KW-0472">Membrane</keyword>
<evidence type="ECO:0000256" key="1">
    <source>
        <dbReference type="SAM" id="Phobius"/>
    </source>
</evidence>
<dbReference type="AlphaFoldDB" id="A0A9D1GRY9"/>
<dbReference type="Proteomes" id="UP000886758">
    <property type="component" value="Unassembled WGS sequence"/>
</dbReference>
<feature type="transmembrane region" description="Helical" evidence="1">
    <location>
        <begin position="7"/>
        <end position="27"/>
    </location>
</feature>
<protein>
    <submittedName>
        <fullName evidence="2">ECF transporter S component</fullName>
    </submittedName>
</protein>
<evidence type="ECO:0000313" key="3">
    <source>
        <dbReference type="Proteomes" id="UP000886758"/>
    </source>
</evidence>